<organism evidence="3 4">
    <name type="scientific">Acidiphilium iwatense</name>
    <dbReference type="NCBI Taxonomy" id="768198"/>
    <lineage>
        <taxon>Bacteria</taxon>
        <taxon>Pseudomonadati</taxon>
        <taxon>Pseudomonadota</taxon>
        <taxon>Alphaproteobacteria</taxon>
        <taxon>Acetobacterales</taxon>
        <taxon>Acidocellaceae</taxon>
        <taxon>Acidiphilium</taxon>
    </lineage>
</organism>
<reference evidence="3 4" key="1">
    <citation type="submission" date="2022-01" db="EMBL/GenBank/DDBJ databases">
        <authorList>
            <person name="Won M."/>
            <person name="Kim S.-J."/>
            <person name="Kwon S.-W."/>
        </authorList>
    </citation>
    <scope>NUCLEOTIDE SEQUENCE [LARGE SCALE GENOMIC DNA]</scope>
    <source>
        <strain evidence="3 4">KCTC 23505</strain>
    </source>
</reference>
<feature type="domain" description="MIP18 family-like" evidence="1">
    <location>
        <begin position="15"/>
        <end position="72"/>
    </location>
</feature>
<protein>
    <submittedName>
        <fullName evidence="3">Phenylacetate-CoA oxygenase subunit PaaJ</fullName>
    </submittedName>
</protein>
<evidence type="ECO:0000259" key="2">
    <source>
        <dbReference type="Pfam" id="PF23451"/>
    </source>
</evidence>
<dbReference type="Gene3D" id="3.30.300.130">
    <property type="entry name" value="Fe-S cluster assembly (FSCA)"/>
    <property type="match status" value="1"/>
</dbReference>
<gene>
    <name evidence="3" type="primary">paaJ</name>
    <name evidence="3" type="ORF">L2A60_13260</name>
</gene>
<dbReference type="InterPro" id="IPR002744">
    <property type="entry name" value="MIP18-like"/>
</dbReference>
<comment type="caution">
    <text evidence="3">The sequence shown here is derived from an EMBL/GenBank/DDBJ whole genome shotgun (WGS) entry which is preliminary data.</text>
</comment>
<dbReference type="Proteomes" id="UP001521209">
    <property type="component" value="Unassembled WGS sequence"/>
</dbReference>
<dbReference type="NCBIfam" id="TIGR02159">
    <property type="entry name" value="PA_CoA_Oxy4"/>
    <property type="match status" value="1"/>
</dbReference>
<dbReference type="InterPro" id="IPR056572">
    <property type="entry name" value="Zn_ribbon_PaaD"/>
</dbReference>
<dbReference type="SUPFAM" id="SSF117916">
    <property type="entry name" value="Fe-S cluster assembly (FSCA) domain-like"/>
    <property type="match status" value="1"/>
</dbReference>
<dbReference type="Pfam" id="PF23451">
    <property type="entry name" value="Zn_ribbon_PaaD"/>
    <property type="match status" value="1"/>
</dbReference>
<dbReference type="InterPro" id="IPR034904">
    <property type="entry name" value="FSCA_dom_sf"/>
</dbReference>
<dbReference type="Pfam" id="PF01883">
    <property type="entry name" value="FeS_assembly_P"/>
    <property type="match status" value="1"/>
</dbReference>
<dbReference type="PANTHER" id="PTHR42831">
    <property type="entry name" value="FE-S PROTEIN MATURATION AUXILIARY FACTOR YITW"/>
    <property type="match status" value="1"/>
</dbReference>
<dbReference type="InterPro" id="IPR011883">
    <property type="entry name" value="PaaD-like"/>
</dbReference>
<accession>A0ABS9DY25</accession>
<evidence type="ECO:0000313" key="3">
    <source>
        <dbReference type="EMBL" id="MCF3947646.1"/>
    </source>
</evidence>
<proteinExistence type="predicted"/>
<feature type="domain" description="PaaD zinc beta ribbon" evidence="2">
    <location>
        <begin position="120"/>
        <end position="162"/>
    </location>
</feature>
<keyword evidence="4" id="KW-1185">Reference proteome</keyword>
<evidence type="ECO:0000259" key="1">
    <source>
        <dbReference type="Pfam" id="PF01883"/>
    </source>
</evidence>
<dbReference type="PANTHER" id="PTHR42831:SF3">
    <property type="entry name" value="1,2-PHENYLACETYL-COA EPOXIDASE, SUBUNIT D-RELATED"/>
    <property type="match status" value="1"/>
</dbReference>
<dbReference type="InterPro" id="IPR052339">
    <property type="entry name" value="Fe-S_Maturation_MIP18"/>
</dbReference>
<dbReference type="EMBL" id="JAKGBZ010000027">
    <property type="protein sequence ID" value="MCF3947646.1"/>
    <property type="molecule type" value="Genomic_DNA"/>
</dbReference>
<sequence>MVSTPQPTLRDRAWSAAAAVPDPELPMLTIAELGILRGVELVDRFVEVTITPTYSGCPAMAAIALDIERALHEAGIENTRIRLVLAPAWTTDWLTDEARAKLARNGIAPPGARGSNCLFDNTPVPCPRCESNATERIAEFGATACKSIWRCTACREPFDHFKCH</sequence>
<evidence type="ECO:0000313" key="4">
    <source>
        <dbReference type="Proteomes" id="UP001521209"/>
    </source>
</evidence>
<name>A0ABS9DY25_9PROT</name>